<accession>U3ASA5</accession>
<evidence type="ECO:0000313" key="3">
    <source>
        <dbReference type="Proteomes" id="UP000016567"/>
    </source>
</evidence>
<dbReference type="OrthoDB" id="8577963at2"/>
<dbReference type="STRING" id="1219077.VAZ01S_049_00070"/>
<reference evidence="2 3" key="1">
    <citation type="submission" date="2013-09" db="EMBL/GenBank/DDBJ databases">
        <title>Whole genome shotgun sequence of Vibrio azureus NBRC 104587.</title>
        <authorList>
            <person name="Isaki S."/>
            <person name="Hosoyama A."/>
            <person name="Numata M."/>
            <person name="Hashimoto M."/>
            <person name="Hosoyama Y."/>
            <person name="Tsuchikane K."/>
            <person name="Noguchi M."/>
            <person name="Hirakata S."/>
            <person name="Ichikawa N."/>
            <person name="Ohji S."/>
            <person name="Yamazoe A."/>
            <person name="Fujita N."/>
        </authorList>
    </citation>
    <scope>NUCLEOTIDE SEQUENCE [LARGE SCALE GENOMIC DNA]</scope>
    <source>
        <strain evidence="2 3">NBRC 104587</strain>
    </source>
</reference>
<comment type="caution">
    <text evidence="2">The sequence shown here is derived from an EMBL/GenBank/DDBJ whole genome shotgun (WGS) entry which is preliminary data.</text>
</comment>
<keyword evidence="3" id="KW-1185">Reference proteome</keyword>
<proteinExistence type="predicted"/>
<feature type="chain" id="PRO_5004639798" evidence="1">
    <location>
        <begin position="21"/>
        <end position="379"/>
    </location>
</feature>
<dbReference type="EMBL" id="BATL01000049">
    <property type="protein sequence ID" value="GAD76640.1"/>
    <property type="molecule type" value="Genomic_DNA"/>
</dbReference>
<dbReference type="RefSeq" id="WP_021710387.1">
    <property type="nucleotide sequence ID" value="NZ_BAOB01000038.1"/>
</dbReference>
<gene>
    <name evidence="2" type="ORF">VAZ01S_049_00070</name>
</gene>
<dbReference type="Proteomes" id="UP000016567">
    <property type="component" value="Unassembled WGS sequence"/>
</dbReference>
<dbReference type="eggNOG" id="ENOG5031P2I">
    <property type="taxonomic scope" value="Bacteria"/>
</dbReference>
<organism evidence="2 3">
    <name type="scientific">Vibrio azureus NBRC 104587</name>
    <dbReference type="NCBI Taxonomy" id="1219077"/>
    <lineage>
        <taxon>Bacteria</taxon>
        <taxon>Pseudomonadati</taxon>
        <taxon>Pseudomonadota</taxon>
        <taxon>Gammaproteobacteria</taxon>
        <taxon>Vibrionales</taxon>
        <taxon>Vibrionaceae</taxon>
        <taxon>Vibrio</taxon>
    </lineage>
</organism>
<dbReference type="AlphaFoldDB" id="U3ASA5"/>
<feature type="signal peptide" evidence="1">
    <location>
        <begin position="1"/>
        <end position="20"/>
    </location>
</feature>
<evidence type="ECO:0000313" key="2">
    <source>
        <dbReference type="EMBL" id="GAD76640.1"/>
    </source>
</evidence>
<sequence>MKKRLFFVMCSGLVSGLSLSADYKPDTFTKALHYYDKGKEYSDKSLKELFLKDPDSPYSELRSDNDWVLNDLAWVSAWDDFQSYYNASLSNQVAYNIITKEAGFTKARPQQFSKEQLNPVRNSARFRDNEPNSVRASVVKAQVDPDIFYKAYQIYMYEDDRYSANIHTLISKLALAVQVVRDRSTSIPKHQWKINGIRIDVVDRFMNDVFALDDLWDGDKEYLLQILNGVINTEIQPYNLSRQYLRAHYRIARLSSAMIDKYGYIDPPCSRDDHALYPTVSYKRCYVDMTDRALWDWYVSEYRQAIVPKHYHNAQQQGFLGHLFEVLMPMALVMEGLATTDFFTASAASEFSTEAAWTEEELAASQEGFLAEICSVDLD</sequence>
<name>U3ASA5_9VIBR</name>
<keyword evidence="1" id="KW-0732">Signal</keyword>
<protein>
    <submittedName>
        <fullName evidence="2">Uncharacterized protein</fullName>
    </submittedName>
</protein>
<evidence type="ECO:0000256" key="1">
    <source>
        <dbReference type="SAM" id="SignalP"/>
    </source>
</evidence>